<evidence type="ECO:0000313" key="2">
    <source>
        <dbReference type="Proteomes" id="UP000255164"/>
    </source>
</evidence>
<gene>
    <name evidence="1" type="ORF">NCTC10082_03639</name>
</gene>
<organism evidence="1 2">
    <name type="scientific">Escherichia coli</name>
    <dbReference type="NCBI Taxonomy" id="562"/>
    <lineage>
        <taxon>Bacteria</taxon>
        <taxon>Pseudomonadati</taxon>
        <taxon>Pseudomonadota</taxon>
        <taxon>Gammaproteobacteria</taxon>
        <taxon>Enterobacterales</taxon>
        <taxon>Enterobacteriaceae</taxon>
        <taxon>Escherichia</taxon>
    </lineage>
</organism>
<protein>
    <submittedName>
        <fullName evidence="1">Putative bacteriophage protein</fullName>
    </submittedName>
</protein>
<evidence type="ECO:0000313" key="1">
    <source>
        <dbReference type="EMBL" id="STE70801.1"/>
    </source>
</evidence>
<reference evidence="1 2" key="1">
    <citation type="submission" date="2018-06" db="EMBL/GenBank/DDBJ databases">
        <authorList>
            <consortium name="Pathogen Informatics"/>
            <person name="Doyle S."/>
        </authorList>
    </citation>
    <scope>NUCLEOTIDE SEQUENCE [LARGE SCALE GENOMIC DNA]</scope>
    <source>
        <strain evidence="1 2">NCTC10082</strain>
    </source>
</reference>
<sequence length="65" mass="7247">MPVKPNTTKDKFGDDLMIKAETTPQWADDAAKIIAVCQGIRHILTPVAWIICTALVAYTTIYLNR</sequence>
<dbReference type="EMBL" id="UFZA01000002">
    <property type="protein sequence ID" value="STE70801.1"/>
    <property type="molecule type" value="Genomic_DNA"/>
</dbReference>
<dbReference type="Proteomes" id="UP000255164">
    <property type="component" value="Unassembled WGS sequence"/>
</dbReference>
<dbReference type="AlphaFoldDB" id="A0A2S8JJC0"/>
<name>A0A2S8JJC0_ECOLX</name>
<accession>A0A2S8JJC0</accession>
<dbReference type="RefSeq" id="WP_064226582.1">
    <property type="nucleotide sequence ID" value="NZ_BKBY01000462.1"/>
</dbReference>
<proteinExistence type="predicted"/>